<dbReference type="Gene3D" id="1.20.140.10">
    <property type="entry name" value="Butyryl-CoA Dehydrogenase, subunit A, domain 3"/>
    <property type="match status" value="1"/>
</dbReference>
<dbReference type="EMBL" id="QRCM01000001">
    <property type="protein sequence ID" value="TXG88927.1"/>
    <property type="molecule type" value="Genomic_DNA"/>
</dbReference>
<reference evidence="3 4" key="1">
    <citation type="submission" date="2018-07" db="EMBL/GenBank/DDBJ databases">
        <title>Genome sequence of Rhodococcus rhodnii ATCC 35071 from Rhodnius prolixus.</title>
        <authorList>
            <person name="Patel V."/>
            <person name="Vogel K.J."/>
        </authorList>
    </citation>
    <scope>NUCLEOTIDE SEQUENCE [LARGE SCALE GENOMIC DNA]</scope>
    <source>
        <strain evidence="3 4">ATCC 35071</strain>
    </source>
</reference>
<dbReference type="SUPFAM" id="SSF56645">
    <property type="entry name" value="Acyl-CoA dehydrogenase NM domain-like"/>
    <property type="match status" value="1"/>
</dbReference>
<dbReference type="GO" id="GO:0050660">
    <property type="term" value="F:flavin adenine dinucleotide binding"/>
    <property type="evidence" value="ECO:0007669"/>
    <property type="project" value="InterPro"/>
</dbReference>
<comment type="caution">
    <text evidence="3">The sequence shown here is derived from an EMBL/GenBank/DDBJ whole genome shotgun (WGS) entry which is preliminary data.</text>
</comment>
<feature type="region of interest" description="Disordered" evidence="1">
    <location>
        <begin position="1"/>
        <end position="22"/>
    </location>
</feature>
<name>A0A6P2C852_9NOCA</name>
<dbReference type="AlphaFoldDB" id="A0A6P2C852"/>
<dbReference type="GO" id="GO:0006552">
    <property type="term" value="P:L-leucine catabolic process"/>
    <property type="evidence" value="ECO:0007669"/>
    <property type="project" value="TreeGrafter"/>
</dbReference>
<feature type="domain" description="Acyl-CoA oxidase/dehydrogenase middle" evidence="2">
    <location>
        <begin position="149"/>
        <end position="224"/>
    </location>
</feature>
<proteinExistence type="predicted"/>
<dbReference type="Pfam" id="PF02770">
    <property type="entry name" value="Acyl-CoA_dh_M"/>
    <property type="match status" value="1"/>
</dbReference>
<dbReference type="InterPro" id="IPR006091">
    <property type="entry name" value="Acyl-CoA_Oxase/DH_mid-dom"/>
</dbReference>
<evidence type="ECO:0000313" key="3">
    <source>
        <dbReference type="EMBL" id="TXG88927.1"/>
    </source>
</evidence>
<organism evidence="3 4">
    <name type="scientific">Rhodococcus rhodnii</name>
    <dbReference type="NCBI Taxonomy" id="38312"/>
    <lineage>
        <taxon>Bacteria</taxon>
        <taxon>Bacillati</taxon>
        <taxon>Actinomycetota</taxon>
        <taxon>Actinomycetes</taxon>
        <taxon>Mycobacteriales</taxon>
        <taxon>Nocardiaceae</taxon>
        <taxon>Rhodococcus</taxon>
    </lineage>
</organism>
<dbReference type="PANTHER" id="PTHR43884">
    <property type="entry name" value="ACYL-COA DEHYDROGENASE"/>
    <property type="match status" value="1"/>
</dbReference>
<accession>A0A6P2C852</accession>
<evidence type="ECO:0000259" key="2">
    <source>
        <dbReference type="Pfam" id="PF02770"/>
    </source>
</evidence>
<sequence length="313" mass="33659">MSSSVADPSPPTTDTDAIPRPDSREFEALIDEIAWDARRRRDDGGSEGPFAAIDSVRRARLGAARVPASLGGGGWTVTELLDAVVSLAEADPDVPHILRVHFAFVEELLRLPVDDPARVRWLPEIVAGAVFGGAASELSRHDVGGLRYDTTAADTEDGVVVDGRKFYSTGSLYSDYIRVTARADDGEPLSVVVPAHAPGVEHVDDWDGIGQRHTGSGTTIFTGVEVGRDAVLPRRSDDPASRPRHSLLQLHLHAIAAGILRSVVTDAAALLRSRKRTFTYATSSVPVEDPQLLAVVGELTDRFRMTFVVASNR</sequence>
<gene>
    <name evidence="3" type="ORF">DW322_00060</name>
</gene>
<protein>
    <submittedName>
        <fullName evidence="3">Acyl-CoA dehydrogenase</fullName>
    </submittedName>
</protein>
<dbReference type="Gene3D" id="1.10.540.10">
    <property type="entry name" value="Acyl-CoA dehydrogenase/oxidase, N-terminal domain"/>
    <property type="match status" value="1"/>
</dbReference>
<dbReference type="PANTHER" id="PTHR43884:SF12">
    <property type="entry name" value="ISOVALERYL-COA DEHYDROGENASE, MITOCHONDRIAL-RELATED"/>
    <property type="match status" value="1"/>
</dbReference>
<dbReference type="Gene3D" id="2.40.110.10">
    <property type="entry name" value="Butyryl-CoA Dehydrogenase, subunit A, domain 2"/>
    <property type="match status" value="1"/>
</dbReference>
<dbReference type="GO" id="GO:0008470">
    <property type="term" value="F:3-methylbutanoyl-CoA dehydrogenase activity"/>
    <property type="evidence" value="ECO:0007669"/>
    <property type="project" value="TreeGrafter"/>
</dbReference>
<dbReference type="InterPro" id="IPR009100">
    <property type="entry name" value="AcylCoA_DH/oxidase_NM_dom_sf"/>
</dbReference>
<dbReference type="Proteomes" id="UP000471120">
    <property type="component" value="Unassembled WGS sequence"/>
</dbReference>
<evidence type="ECO:0000313" key="4">
    <source>
        <dbReference type="Proteomes" id="UP000471120"/>
    </source>
</evidence>
<evidence type="ECO:0000256" key="1">
    <source>
        <dbReference type="SAM" id="MobiDB-lite"/>
    </source>
</evidence>
<dbReference type="InterPro" id="IPR037069">
    <property type="entry name" value="AcylCoA_DH/ox_N_sf"/>
</dbReference>
<dbReference type="RefSeq" id="WP_147915126.1">
    <property type="nucleotide sequence ID" value="NZ_QRCM01000001.1"/>
</dbReference>
<dbReference type="InterPro" id="IPR046373">
    <property type="entry name" value="Acyl-CoA_Oxase/DH_mid-dom_sf"/>
</dbReference>